<feature type="compositionally biased region" description="Basic and acidic residues" evidence="1">
    <location>
        <begin position="12"/>
        <end position="21"/>
    </location>
</feature>
<proteinExistence type="predicted"/>
<feature type="compositionally biased region" description="Acidic residues" evidence="1">
    <location>
        <begin position="1"/>
        <end position="11"/>
    </location>
</feature>
<evidence type="ECO:0000256" key="1">
    <source>
        <dbReference type="SAM" id="MobiDB-lite"/>
    </source>
</evidence>
<feature type="region of interest" description="Disordered" evidence="1">
    <location>
        <begin position="1"/>
        <end position="21"/>
    </location>
</feature>
<dbReference type="EMBL" id="OZ034813">
    <property type="protein sequence ID" value="CAL1355416.1"/>
    <property type="molecule type" value="Genomic_DNA"/>
</dbReference>
<evidence type="ECO:0000313" key="3">
    <source>
        <dbReference type="Proteomes" id="UP001497516"/>
    </source>
</evidence>
<keyword evidence="3" id="KW-1185">Reference proteome</keyword>
<dbReference type="AlphaFoldDB" id="A0AAV2CHN3"/>
<organism evidence="2 3">
    <name type="scientific">Linum trigynum</name>
    <dbReference type="NCBI Taxonomy" id="586398"/>
    <lineage>
        <taxon>Eukaryota</taxon>
        <taxon>Viridiplantae</taxon>
        <taxon>Streptophyta</taxon>
        <taxon>Embryophyta</taxon>
        <taxon>Tracheophyta</taxon>
        <taxon>Spermatophyta</taxon>
        <taxon>Magnoliopsida</taxon>
        <taxon>eudicotyledons</taxon>
        <taxon>Gunneridae</taxon>
        <taxon>Pentapetalae</taxon>
        <taxon>rosids</taxon>
        <taxon>fabids</taxon>
        <taxon>Malpighiales</taxon>
        <taxon>Linaceae</taxon>
        <taxon>Linum</taxon>
    </lineage>
</organism>
<accession>A0AAV2CHN3</accession>
<reference evidence="2 3" key="1">
    <citation type="submission" date="2024-04" db="EMBL/GenBank/DDBJ databases">
        <authorList>
            <person name="Fracassetti M."/>
        </authorList>
    </citation>
    <scope>NUCLEOTIDE SEQUENCE [LARGE SCALE GENOMIC DNA]</scope>
</reference>
<evidence type="ECO:0000313" key="2">
    <source>
        <dbReference type="EMBL" id="CAL1355416.1"/>
    </source>
</evidence>
<dbReference type="Proteomes" id="UP001497516">
    <property type="component" value="Chromosome 1"/>
</dbReference>
<name>A0AAV2CHN3_9ROSI</name>
<gene>
    <name evidence="2" type="ORF">LTRI10_LOCUS3182</name>
</gene>
<sequence length="84" mass="9743">MPVELPEEATDEERAASSKEREHDILCKNYILNGLEDDFYDCYADNKNTAMMIWDALQMKYDTDKVIAKKYIYCQPLPMLLDGG</sequence>
<protein>
    <submittedName>
        <fullName evidence="2">Uncharacterized protein</fullName>
    </submittedName>
</protein>